<comment type="caution">
    <text evidence="10">The sequence shown here is derived from an EMBL/GenBank/DDBJ whole genome shotgun (WGS) entry which is preliminary data.</text>
</comment>
<dbReference type="AlphaFoldDB" id="A0A432VW67"/>
<reference evidence="10 11" key="1">
    <citation type="journal article" date="2011" name="Front. Microbiol.">
        <title>Genomic signatures of strain selection and enhancement in Bacillus atrophaeus var. globigii, a historical biowarfare simulant.</title>
        <authorList>
            <person name="Gibbons H.S."/>
            <person name="Broomall S.M."/>
            <person name="McNew L.A."/>
            <person name="Daligault H."/>
            <person name="Chapman C."/>
            <person name="Bruce D."/>
            <person name="Karavis M."/>
            <person name="Krepps M."/>
            <person name="McGregor P.A."/>
            <person name="Hong C."/>
            <person name="Park K.H."/>
            <person name="Akmal A."/>
            <person name="Feldman A."/>
            <person name="Lin J.S."/>
            <person name="Chang W.E."/>
            <person name="Higgs B.W."/>
            <person name="Demirev P."/>
            <person name="Lindquist J."/>
            <person name="Liem A."/>
            <person name="Fochler E."/>
            <person name="Read T.D."/>
            <person name="Tapia R."/>
            <person name="Johnson S."/>
            <person name="Bishop-Lilly K.A."/>
            <person name="Detter C."/>
            <person name="Han C."/>
            <person name="Sozhamannan S."/>
            <person name="Rosenzweig C.N."/>
            <person name="Skowronski E.W."/>
        </authorList>
    </citation>
    <scope>NUCLEOTIDE SEQUENCE [LARGE SCALE GENOMIC DNA]</scope>
    <source>
        <strain evidence="10 11">AK5</strain>
    </source>
</reference>
<dbReference type="GO" id="GO:0070179">
    <property type="term" value="P:D-serine biosynthetic process"/>
    <property type="evidence" value="ECO:0007669"/>
    <property type="project" value="TreeGrafter"/>
</dbReference>
<evidence type="ECO:0000259" key="9">
    <source>
        <dbReference type="Pfam" id="PF00291"/>
    </source>
</evidence>
<dbReference type="GO" id="GO:0018114">
    <property type="term" value="F:threonine racemase activity"/>
    <property type="evidence" value="ECO:0007669"/>
    <property type="project" value="TreeGrafter"/>
</dbReference>
<dbReference type="InterPro" id="IPR036052">
    <property type="entry name" value="TrpB-like_PALP_sf"/>
</dbReference>
<dbReference type="PROSITE" id="PS00165">
    <property type="entry name" value="DEHYDRATASE_SER_THR"/>
    <property type="match status" value="1"/>
</dbReference>
<evidence type="ECO:0000313" key="11">
    <source>
        <dbReference type="Proteomes" id="UP000288212"/>
    </source>
</evidence>
<evidence type="ECO:0000256" key="6">
    <source>
        <dbReference type="ARBA" id="ARBA00022842"/>
    </source>
</evidence>
<keyword evidence="11" id="KW-1185">Reference proteome</keyword>
<dbReference type="PANTHER" id="PTHR43050:SF1">
    <property type="entry name" value="SERINE RACEMASE"/>
    <property type="match status" value="1"/>
</dbReference>
<protein>
    <submittedName>
        <fullName evidence="10">Serine/threonine dehydratase</fullName>
    </submittedName>
</protein>
<dbReference type="Pfam" id="PF00291">
    <property type="entry name" value="PALP"/>
    <property type="match status" value="1"/>
</dbReference>
<comment type="similarity">
    <text evidence="5">Belongs to the serine/threonine dehydratase family.</text>
</comment>
<evidence type="ECO:0000256" key="5">
    <source>
        <dbReference type="ARBA" id="ARBA00010869"/>
    </source>
</evidence>
<dbReference type="EMBL" id="PIPI01000002">
    <property type="protein sequence ID" value="RUO20793.1"/>
    <property type="molecule type" value="Genomic_DNA"/>
</dbReference>
<accession>A0A432VW67</accession>
<dbReference type="SUPFAM" id="SSF53686">
    <property type="entry name" value="Tryptophan synthase beta subunit-like PLP-dependent enzymes"/>
    <property type="match status" value="1"/>
</dbReference>
<evidence type="ECO:0000256" key="3">
    <source>
        <dbReference type="ARBA" id="ARBA00001936"/>
    </source>
</evidence>
<keyword evidence="7" id="KW-0663">Pyridoxal phosphate</keyword>
<dbReference type="Proteomes" id="UP000288212">
    <property type="component" value="Unassembled WGS sequence"/>
</dbReference>
<dbReference type="OrthoDB" id="9811476at2"/>
<keyword evidence="6" id="KW-0460">Magnesium</keyword>
<comment type="cofactor">
    <cofactor evidence="3">
        <name>Mn(2+)</name>
        <dbReference type="ChEBI" id="CHEBI:29035"/>
    </cofactor>
</comment>
<keyword evidence="8" id="KW-0456">Lyase</keyword>
<dbReference type="GO" id="GO:0003941">
    <property type="term" value="F:L-serine ammonia-lyase activity"/>
    <property type="evidence" value="ECO:0007669"/>
    <property type="project" value="TreeGrafter"/>
</dbReference>
<evidence type="ECO:0000256" key="8">
    <source>
        <dbReference type="ARBA" id="ARBA00023239"/>
    </source>
</evidence>
<dbReference type="GO" id="GO:0030170">
    <property type="term" value="F:pyridoxal phosphate binding"/>
    <property type="evidence" value="ECO:0007669"/>
    <property type="project" value="InterPro"/>
</dbReference>
<dbReference type="GO" id="GO:0000287">
    <property type="term" value="F:magnesium ion binding"/>
    <property type="evidence" value="ECO:0007669"/>
    <property type="project" value="TreeGrafter"/>
</dbReference>
<evidence type="ECO:0000313" key="10">
    <source>
        <dbReference type="EMBL" id="RUO20793.1"/>
    </source>
</evidence>
<dbReference type="GO" id="GO:0005524">
    <property type="term" value="F:ATP binding"/>
    <property type="evidence" value="ECO:0007669"/>
    <property type="project" value="TreeGrafter"/>
</dbReference>
<evidence type="ECO:0000256" key="4">
    <source>
        <dbReference type="ARBA" id="ARBA00001946"/>
    </source>
</evidence>
<dbReference type="PANTHER" id="PTHR43050">
    <property type="entry name" value="SERINE / THREONINE RACEMASE FAMILY MEMBER"/>
    <property type="match status" value="1"/>
</dbReference>
<dbReference type="FunFam" id="3.40.50.1100:FF:000005">
    <property type="entry name" value="Threonine dehydratase catabolic"/>
    <property type="match status" value="1"/>
</dbReference>
<sequence>MLLYSTSILYGQLSGVLIVTGWQNLAGSDALNLAFIQRADKLIAPYIVQTPVLTSPVLNEIAGAELHFKCENLQRTGAFKFRGAMHALLHLTAEERAHGVFTVSSGNHGAALAAAGRELGIAVRVAVPNNAPAVKKQNIARSGALITEIEPGMAAREAIVQQWREESGLLFIPPYDHPYIIAGQGTAALELLKVEPDLDVLLTPLGGGGLLSGSAMVAHSQGIAVYGVEPELASDGAASLQSGRIQPAMPPRSICDGLLTSLGEHTFAVIQERVNDILVVSEQEVVDAMRFIWQHLHLVVEPSSATVFAAVCKYRERFHGQRLGLILSGGNVAVDQLPWPVQRLKIEANER</sequence>
<dbReference type="InterPro" id="IPR001926">
    <property type="entry name" value="TrpB-like_PALP"/>
</dbReference>
<dbReference type="InterPro" id="IPR000634">
    <property type="entry name" value="Ser/Thr_deHydtase_PyrdxlP-BS"/>
</dbReference>
<dbReference type="Gene3D" id="3.40.50.1100">
    <property type="match status" value="2"/>
</dbReference>
<proteinExistence type="inferred from homology"/>
<evidence type="ECO:0000256" key="1">
    <source>
        <dbReference type="ARBA" id="ARBA00001913"/>
    </source>
</evidence>
<dbReference type="CDD" id="cd01562">
    <property type="entry name" value="Thr-dehyd"/>
    <property type="match status" value="1"/>
</dbReference>
<evidence type="ECO:0000256" key="2">
    <source>
        <dbReference type="ARBA" id="ARBA00001933"/>
    </source>
</evidence>
<comment type="cofactor">
    <cofactor evidence="1">
        <name>Ca(2+)</name>
        <dbReference type="ChEBI" id="CHEBI:29108"/>
    </cofactor>
</comment>
<gene>
    <name evidence="10" type="ORF">CWE06_04770</name>
</gene>
<dbReference type="GO" id="GO:0030378">
    <property type="term" value="F:serine racemase activity"/>
    <property type="evidence" value="ECO:0007669"/>
    <property type="project" value="TreeGrafter"/>
</dbReference>
<evidence type="ECO:0000256" key="7">
    <source>
        <dbReference type="ARBA" id="ARBA00022898"/>
    </source>
</evidence>
<name>A0A432VW67_9GAMM</name>
<comment type="cofactor">
    <cofactor evidence="4">
        <name>Mg(2+)</name>
        <dbReference type="ChEBI" id="CHEBI:18420"/>
    </cofactor>
</comment>
<feature type="domain" description="Tryptophan synthase beta chain-like PALP" evidence="9">
    <location>
        <begin position="44"/>
        <end position="329"/>
    </location>
</feature>
<comment type="cofactor">
    <cofactor evidence="2">
        <name>pyridoxal 5'-phosphate</name>
        <dbReference type="ChEBI" id="CHEBI:597326"/>
    </cofactor>
</comment>
<organism evidence="10 11">
    <name type="scientific">Aliidiomarina haloalkalitolerans</name>
    <dbReference type="NCBI Taxonomy" id="859059"/>
    <lineage>
        <taxon>Bacteria</taxon>
        <taxon>Pseudomonadati</taxon>
        <taxon>Pseudomonadota</taxon>
        <taxon>Gammaproteobacteria</taxon>
        <taxon>Alteromonadales</taxon>
        <taxon>Idiomarinaceae</taxon>
        <taxon>Aliidiomarina</taxon>
    </lineage>
</organism>